<dbReference type="Pfam" id="PF01535">
    <property type="entry name" value="PPR"/>
    <property type="match status" value="2"/>
</dbReference>
<dbReference type="PROSITE" id="PS51375">
    <property type="entry name" value="PPR"/>
    <property type="match status" value="8"/>
</dbReference>
<feature type="repeat" description="PPR" evidence="2">
    <location>
        <begin position="330"/>
        <end position="364"/>
    </location>
</feature>
<gene>
    <name evidence="6" type="ORF">HYC85_010462</name>
</gene>
<proteinExistence type="predicted"/>
<dbReference type="PANTHER" id="PTHR47932:SF10">
    <property type="entry name" value="OS07G0179000 PROTEIN"/>
    <property type="match status" value="1"/>
</dbReference>
<feature type="repeat" description="PPR" evidence="2">
    <location>
        <begin position="400"/>
        <end position="434"/>
    </location>
</feature>
<dbReference type="GO" id="GO:0003729">
    <property type="term" value="F:mRNA binding"/>
    <property type="evidence" value="ECO:0007669"/>
    <property type="project" value="TreeGrafter"/>
</dbReference>
<dbReference type="SUPFAM" id="SSF48452">
    <property type="entry name" value="TPR-like"/>
    <property type="match status" value="1"/>
</dbReference>
<dbReference type="InterPro" id="IPR033443">
    <property type="entry name" value="PROP1-like_PPR_dom"/>
</dbReference>
<evidence type="ECO:0000259" key="5">
    <source>
        <dbReference type="Pfam" id="PF17177"/>
    </source>
</evidence>
<comment type="caution">
    <text evidence="6">The sequence shown here is derived from an EMBL/GenBank/DDBJ whole genome shotgun (WGS) entry which is preliminary data.</text>
</comment>
<evidence type="ECO:0008006" key="8">
    <source>
        <dbReference type="Google" id="ProtNLM"/>
    </source>
</evidence>
<dbReference type="NCBIfam" id="TIGR00756">
    <property type="entry name" value="PPR"/>
    <property type="match status" value="7"/>
</dbReference>
<dbReference type="InterPro" id="IPR002885">
    <property type="entry name" value="PPR_rpt"/>
</dbReference>
<dbReference type="Gene3D" id="1.25.40.10">
    <property type="entry name" value="Tetratricopeptide repeat domain"/>
    <property type="match status" value="6"/>
</dbReference>
<accession>A0A7J7HKK9</accession>
<reference evidence="6 7" key="2">
    <citation type="submission" date="2020-07" db="EMBL/GenBank/DDBJ databases">
        <title>Genome assembly of wild tea tree DASZ reveals pedigree and selection history of tea varieties.</title>
        <authorList>
            <person name="Zhang W."/>
        </authorList>
    </citation>
    <scope>NUCLEOTIDE SEQUENCE [LARGE SCALE GENOMIC DNA]</scope>
    <source>
        <strain evidence="7">cv. G240</strain>
        <tissue evidence="6">Leaf</tissue>
    </source>
</reference>
<dbReference type="Proteomes" id="UP000593564">
    <property type="component" value="Unassembled WGS sequence"/>
</dbReference>
<protein>
    <recommendedName>
        <fullName evidence="8">Pentacotripeptide-repeat region of PRORP domain-containing protein</fullName>
    </recommendedName>
</protein>
<evidence type="ECO:0000256" key="1">
    <source>
        <dbReference type="ARBA" id="ARBA00022737"/>
    </source>
</evidence>
<dbReference type="Pfam" id="PF12854">
    <property type="entry name" value="PPR_1"/>
    <property type="match status" value="1"/>
</dbReference>
<evidence type="ECO:0000259" key="4">
    <source>
        <dbReference type="Pfam" id="PF03732"/>
    </source>
</evidence>
<reference evidence="7" key="1">
    <citation type="journal article" date="2020" name="Nat. Commun.">
        <title>Genome assembly of wild tea tree DASZ reveals pedigree and selection history of tea varieties.</title>
        <authorList>
            <person name="Zhang W."/>
            <person name="Zhang Y."/>
            <person name="Qiu H."/>
            <person name="Guo Y."/>
            <person name="Wan H."/>
            <person name="Zhang X."/>
            <person name="Scossa F."/>
            <person name="Alseekh S."/>
            <person name="Zhang Q."/>
            <person name="Wang P."/>
            <person name="Xu L."/>
            <person name="Schmidt M.H."/>
            <person name="Jia X."/>
            <person name="Li D."/>
            <person name="Zhu A."/>
            <person name="Guo F."/>
            <person name="Chen W."/>
            <person name="Ni D."/>
            <person name="Usadel B."/>
            <person name="Fernie A.R."/>
            <person name="Wen W."/>
        </authorList>
    </citation>
    <scope>NUCLEOTIDE SEQUENCE [LARGE SCALE GENOMIC DNA]</scope>
    <source>
        <strain evidence="7">cv. G240</strain>
    </source>
</reference>
<feature type="region of interest" description="Disordered" evidence="3">
    <location>
        <begin position="45"/>
        <end position="79"/>
    </location>
</feature>
<feature type="domain" description="PROP1-like PPR" evidence="5">
    <location>
        <begin position="277"/>
        <end position="384"/>
    </location>
</feature>
<organism evidence="6 7">
    <name type="scientific">Camellia sinensis</name>
    <name type="common">Tea plant</name>
    <name type="synonym">Thea sinensis</name>
    <dbReference type="NCBI Taxonomy" id="4442"/>
    <lineage>
        <taxon>Eukaryota</taxon>
        <taxon>Viridiplantae</taxon>
        <taxon>Streptophyta</taxon>
        <taxon>Embryophyta</taxon>
        <taxon>Tracheophyta</taxon>
        <taxon>Spermatophyta</taxon>
        <taxon>Magnoliopsida</taxon>
        <taxon>eudicotyledons</taxon>
        <taxon>Gunneridae</taxon>
        <taxon>Pentapetalae</taxon>
        <taxon>asterids</taxon>
        <taxon>Ericales</taxon>
        <taxon>Theaceae</taxon>
        <taxon>Camellia</taxon>
    </lineage>
</organism>
<evidence type="ECO:0000256" key="2">
    <source>
        <dbReference type="PROSITE-ProRule" id="PRU00708"/>
    </source>
</evidence>
<feature type="repeat" description="PPR" evidence="2">
    <location>
        <begin position="539"/>
        <end position="573"/>
    </location>
</feature>
<feature type="repeat" description="PPR" evidence="2">
    <location>
        <begin position="260"/>
        <end position="294"/>
    </location>
</feature>
<feature type="domain" description="Retrotransposon gag" evidence="4">
    <location>
        <begin position="836"/>
        <end position="881"/>
    </location>
</feature>
<feature type="repeat" description="PPR" evidence="2">
    <location>
        <begin position="365"/>
        <end position="399"/>
    </location>
</feature>
<feature type="repeat" description="PPR" evidence="2">
    <location>
        <begin position="295"/>
        <end position="329"/>
    </location>
</feature>
<sequence>MRPQYQPTKPINNSNNKKLYFFYGHRKPSQNRPTVRGGLFSNRQILNPNRNPNPNPQFDLQKWDPDSPTSLSTPPTKTPSEKFFSVAQNLSPVARYIVDSFRKHKNWGPPIVADLNKLRRVTPNLVAEVLKVQSDPRLSSKFFHWAGKQKGYAHDFSCYNAFAYCLNRNNQFRAADQVPELMHLQGKPPTEKQFEILIRMHSDANRGLRVYYVYQKMKKFGLKPRVFLYNRIMDALVKTGHLDLAMSVYGDFKEDVFVEESVTFMILVKGLCKAGQIDEVLELLSRMRRNLCKPDVFAYTAMVRVLVAEGNLDGCLRVWEEMRRDQVEPDIMAYATLVTGLCKGRQVEKGYELFKEMKAKGCLIDRAIYASLIEAFVADGKVGSACDLLKDLMDSGYRADLSIYNSLIEGLCNLNHVDKARKLFQVTVQEGLEPDFVTVNPMMLSYVELKRMDDFCNLLLQLQNLGFEIIDYLSRFFSFMVRKEARIMMALKLFEDLKVKDYCSVSIYNILMEALHKIGEVNKALSLFHELNDSKFEPDSSTYSNAITCLVEVGDIQEACTCYNKIKEMSSVPSIAAYCSLVKGLCEIGEVDAAMMLIRDCLANVPSGPMQFKYILTILHVCKSNDAEKVIEVLNEMMEIGYPPDVILYSAIISGMCKHGTLEEARKVFSNMRERKFLSEADLIIYDDKLIEHMKKKTADLVLLGLKFFAQAAFPVLKRWFVVCKTSGCVFSTVKRLILALERRGRPKRHEMPIPDEILVQEEGVGQANMAEPVGQQAMCTLAWEMAGALWESMDILRAENQVQAQEPLKTDEWLEQMVKTFEMLGIEDRGLRVALASFQLKGDAGQWWKYAQGRIGGTWEAFVDAFQDKFLPPTVKEKLRD</sequence>
<dbReference type="Pfam" id="PF13041">
    <property type="entry name" value="PPR_2"/>
    <property type="match status" value="2"/>
</dbReference>
<keyword evidence="7" id="KW-1185">Reference proteome</keyword>
<dbReference type="Pfam" id="PF03732">
    <property type="entry name" value="Retrotrans_gag"/>
    <property type="match status" value="1"/>
</dbReference>
<feature type="repeat" description="PPR" evidence="2">
    <location>
        <begin position="504"/>
        <end position="538"/>
    </location>
</feature>
<evidence type="ECO:0000256" key="3">
    <source>
        <dbReference type="SAM" id="MobiDB-lite"/>
    </source>
</evidence>
<dbReference type="Pfam" id="PF17177">
    <property type="entry name" value="PPR_long"/>
    <property type="match status" value="1"/>
</dbReference>
<evidence type="ECO:0000313" key="7">
    <source>
        <dbReference type="Proteomes" id="UP000593564"/>
    </source>
</evidence>
<dbReference type="EMBL" id="JACBKZ010000004">
    <property type="protein sequence ID" value="KAF5952518.1"/>
    <property type="molecule type" value="Genomic_DNA"/>
</dbReference>
<dbReference type="PANTHER" id="PTHR47932">
    <property type="entry name" value="ATPASE EXPRESSION PROTEIN 3"/>
    <property type="match status" value="1"/>
</dbReference>
<dbReference type="InterPro" id="IPR005162">
    <property type="entry name" value="Retrotrans_gag_dom"/>
</dbReference>
<name>A0A7J7HKK9_CAMSI</name>
<dbReference type="AlphaFoldDB" id="A0A7J7HKK9"/>
<dbReference type="InterPro" id="IPR011990">
    <property type="entry name" value="TPR-like_helical_dom_sf"/>
</dbReference>
<keyword evidence="1" id="KW-0677">Repeat</keyword>
<feature type="repeat" description="PPR" evidence="2">
    <location>
        <begin position="645"/>
        <end position="679"/>
    </location>
</feature>
<evidence type="ECO:0000313" key="6">
    <source>
        <dbReference type="EMBL" id="KAF5952518.1"/>
    </source>
</evidence>